<evidence type="ECO:0000256" key="4">
    <source>
        <dbReference type="ARBA" id="ARBA00023163"/>
    </source>
</evidence>
<dbReference type="InterPro" id="IPR003657">
    <property type="entry name" value="WRKY_dom"/>
</dbReference>
<dbReference type="GO" id="GO:0043565">
    <property type="term" value="F:sequence-specific DNA binding"/>
    <property type="evidence" value="ECO:0007669"/>
    <property type="project" value="InterPro"/>
</dbReference>
<dbReference type="InterPro" id="IPR044810">
    <property type="entry name" value="WRKY_plant"/>
</dbReference>
<dbReference type="FunFam" id="2.20.25.80:FF:000002">
    <property type="entry name" value="probable WRKY transcription factor 31"/>
    <property type="match status" value="1"/>
</dbReference>
<evidence type="ECO:0000256" key="3">
    <source>
        <dbReference type="ARBA" id="ARBA00023125"/>
    </source>
</evidence>
<dbReference type="EMBL" id="JADFTS010000006">
    <property type="protein sequence ID" value="KAF9601382.1"/>
    <property type="molecule type" value="Genomic_DNA"/>
</dbReference>
<evidence type="ECO:0000256" key="6">
    <source>
        <dbReference type="SAM" id="MobiDB-lite"/>
    </source>
</evidence>
<dbReference type="SUPFAM" id="SSF118290">
    <property type="entry name" value="WRKY DNA-binding domain"/>
    <property type="match status" value="1"/>
</dbReference>
<proteinExistence type="predicted"/>
<comment type="subcellular location">
    <subcellularLocation>
        <location evidence="1">Nucleus</location>
    </subcellularLocation>
</comment>
<organism evidence="8 9">
    <name type="scientific">Coptis chinensis</name>
    <dbReference type="NCBI Taxonomy" id="261450"/>
    <lineage>
        <taxon>Eukaryota</taxon>
        <taxon>Viridiplantae</taxon>
        <taxon>Streptophyta</taxon>
        <taxon>Embryophyta</taxon>
        <taxon>Tracheophyta</taxon>
        <taxon>Spermatophyta</taxon>
        <taxon>Magnoliopsida</taxon>
        <taxon>Ranunculales</taxon>
        <taxon>Ranunculaceae</taxon>
        <taxon>Coptidoideae</taxon>
        <taxon>Coptis</taxon>
    </lineage>
</organism>
<feature type="region of interest" description="Disordered" evidence="6">
    <location>
        <begin position="17"/>
        <end position="63"/>
    </location>
</feature>
<dbReference type="GO" id="GO:0005634">
    <property type="term" value="C:nucleus"/>
    <property type="evidence" value="ECO:0007669"/>
    <property type="project" value="UniProtKB-SubCell"/>
</dbReference>
<dbReference type="Gene3D" id="2.20.25.80">
    <property type="entry name" value="WRKY domain"/>
    <property type="match status" value="1"/>
</dbReference>
<evidence type="ECO:0000313" key="8">
    <source>
        <dbReference type="EMBL" id="KAF9601382.1"/>
    </source>
</evidence>
<keyword evidence="3" id="KW-0238">DNA-binding</keyword>
<dbReference type="GO" id="GO:0003700">
    <property type="term" value="F:DNA-binding transcription factor activity"/>
    <property type="evidence" value="ECO:0007669"/>
    <property type="project" value="InterPro"/>
</dbReference>
<evidence type="ECO:0000256" key="1">
    <source>
        <dbReference type="ARBA" id="ARBA00004123"/>
    </source>
</evidence>
<accession>A0A835HN51</accession>
<dbReference type="PROSITE" id="PS50811">
    <property type="entry name" value="WRKY"/>
    <property type="match status" value="1"/>
</dbReference>
<gene>
    <name evidence="8" type="ORF">IFM89_019235</name>
</gene>
<feature type="domain" description="WRKY" evidence="7">
    <location>
        <begin position="213"/>
        <end position="279"/>
    </location>
</feature>
<dbReference type="PANTHER" id="PTHR31429:SF54">
    <property type="entry name" value="WRKY TRANSCRIPTION FACTOR 9-RELATED"/>
    <property type="match status" value="1"/>
</dbReference>
<keyword evidence="5" id="KW-0539">Nucleus</keyword>
<evidence type="ECO:0000259" key="7">
    <source>
        <dbReference type="PROSITE" id="PS50811"/>
    </source>
</evidence>
<dbReference type="AlphaFoldDB" id="A0A835HN51"/>
<sequence length="469" mass="52264">MVLEKTMQFDLSLKIETQENEQVPLDVDQVEENQLNQDSSGEEQEQDEDASHGKSLQQTKTQEVEMNRIKEENKVLRKVVEQTKKDYYDLQMKLALQQNDSKKGTEIFLSLLGKDDEAVQETKKLQAILNLNSQKRPMPQGEEIDSTDELGLSLRMAHVHEHEMEEAMEGEKKDVVPNLAPSAQNNTCKSELQGSQMASPPNRKARVSVRARCQDATMNDGCQWRKYGQKIAKGNPCPRAYYRCTVAPGCPVRKQVQRCQEDMSILITTYEGTHNHPLPVGATAMASTTSATANYMLARANSNNHTSADTIDNMQISNFRQNPHMISHSTPHSSSIHSMFNSNDSSKGVVLDLTNNRYNSPQQQYTPPTSSHSHLQINYPWASNNSAGYQNGVSNSHKGDVDNENVSAIASDPKFRVAVAAAITSFITKENQTVPPTNSSLRNMENASSSSNKWVLESFPASGPLQHLK</sequence>
<dbReference type="Pfam" id="PF03106">
    <property type="entry name" value="WRKY"/>
    <property type="match status" value="1"/>
</dbReference>
<protein>
    <recommendedName>
        <fullName evidence="7">WRKY domain-containing protein</fullName>
    </recommendedName>
</protein>
<comment type="caution">
    <text evidence="8">The sequence shown here is derived from an EMBL/GenBank/DDBJ whole genome shotgun (WGS) entry which is preliminary data.</text>
</comment>
<dbReference type="OrthoDB" id="779182at2759"/>
<evidence type="ECO:0000313" key="9">
    <source>
        <dbReference type="Proteomes" id="UP000631114"/>
    </source>
</evidence>
<name>A0A835HN51_9MAGN</name>
<dbReference type="SMR" id="A0A835HN51"/>
<keyword evidence="9" id="KW-1185">Reference proteome</keyword>
<dbReference type="SMART" id="SM00774">
    <property type="entry name" value="WRKY"/>
    <property type="match status" value="1"/>
</dbReference>
<dbReference type="InterPro" id="IPR036576">
    <property type="entry name" value="WRKY_dom_sf"/>
</dbReference>
<dbReference type="PANTHER" id="PTHR31429">
    <property type="entry name" value="WRKY TRANSCRIPTION FACTOR 36-RELATED"/>
    <property type="match status" value="1"/>
</dbReference>
<evidence type="ECO:0000256" key="2">
    <source>
        <dbReference type="ARBA" id="ARBA00023015"/>
    </source>
</evidence>
<keyword evidence="2" id="KW-0805">Transcription regulation</keyword>
<evidence type="ECO:0000256" key="5">
    <source>
        <dbReference type="ARBA" id="ARBA00023242"/>
    </source>
</evidence>
<keyword evidence="4" id="KW-0804">Transcription</keyword>
<reference evidence="8 9" key="1">
    <citation type="submission" date="2020-10" db="EMBL/GenBank/DDBJ databases">
        <title>The Coptis chinensis genome and diversification of protoberbering-type alkaloids.</title>
        <authorList>
            <person name="Wang B."/>
            <person name="Shu S."/>
            <person name="Song C."/>
            <person name="Liu Y."/>
        </authorList>
    </citation>
    <scope>NUCLEOTIDE SEQUENCE [LARGE SCALE GENOMIC DNA]</scope>
    <source>
        <strain evidence="8">HL-2020</strain>
        <tissue evidence="8">Leaf</tissue>
    </source>
</reference>
<dbReference type="Proteomes" id="UP000631114">
    <property type="component" value="Unassembled WGS sequence"/>
</dbReference>